<evidence type="ECO:0000313" key="5">
    <source>
        <dbReference type="EMBL" id="KAG6527691.1"/>
    </source>
</evidence>
<dbReference type="InterPro" id="IPR002401">
    <property type="entry name" value="Cyt_P450_E_grp-I"/>
</dbReference>
<dbReference type="Pfam" id="PF00067">
    <property type="entry name" value="p450"/>
    <property type="match status" value="1"/>
</dbReference>
<evidence type="ECO:0008006" key="7">
    <source>
        <dbReference type="Google" id="ProtNLM"/>
    </source>
</evidence>
<dbReference type="PANTHER" id="PTHR24286">
    <property type="entry name" value="CYTOCHROME P450 26"/>
    <property type="match status" value="1"/>
</dbReference>
<dbReference type="CDD" id="cd11043">
    <property type="entry name" value="CYP90-like"/>
    <property type="match status" value="1"/>
</dbReference>
<sequence length="476" mass="54675">MVVPSMRWLKNSSYDRDVLGDLSACGWRLDRWNEVRHRQKGLPPGTMGWPVIGETLEFLKQGPSFLKNQKARYGNLFRTHILGSPTVICTEPEINKYVLMNENKGLLPGYPQSLTNIMGKWNVAALHGPQHKAMRSAMIALVGPTAIRDQLLPKIDEFMRSYLCHWNNRVIDIQEESKELWLNSVLKLIAGIDIVPLAKSLKFDFIKLVHGTISLPFNFPGTNYHRGLQARKRVDSILEKLIEKRRASPGESQHDILDALLNTNDTSKPNLTDEQIVDVVLTLIYTGFETVSTTLMMTVKYLHDHPEALEELRNEQSAIRKRKKSPNEAIDWNDYKSMNFTRAVIFETLRLATVVNGVLRKTTQETKLEGELDDLIIHILLIKEQNYDPVVYPEPLKFNPWRWMDQNLEANNLFMQFGLGTRVCLGKELGIVEISVFLHYFATMYRWEEVGEVKILNFPRVEAPNGFQIFVSNTIS</sequence>
<keyword evidence="2 3" id="KW-0408">Iron</keyword>
<reference evidence="5 6" key="1">
    <citation type="submission" date="2020-08" db="EMBL/GenBank/DDBJ databases">
        <title>Plant Genome Project.</title>
        <authorList>
            <person name="Zhang R.-G."/>
        </authorList>
    </citation>
    <scope>NUCLEOTIDE SEQUENCE [LARGE SCALE GENOMIC DNA]</scope>
    <source>
        <tissue evidence="5">Rhizome</tissue>
    </source>
</reference>
<dbReference type="PRINTS" id="PR00463">
    <property type="entry name" value="EP450I"/>
</dbReference>
<dbReference type="GO" id="GO:0016705">
    <property type="term" value="F:oxidoreductase activity, acting on paired donors, with incorporation or reduction of molecular oxygen"/>
    <property type="evidence" value="ECO:0007669"/>
    <property type="project" value="InterPro"/>
</dbReference>
<keyword evidence="1 3" id="KW-0479">Metal-binding</keyword>
<protein>
    <recommendedName>
        <fullName evidence="7">Cytochrome P450</fullName>
    </recommendedName>
</protein>
<evidence type="ECO:0000256" key="1">
    <source>
        <dbReference type="ARBA" id="ARBA00022723"/>
    </source>
</evidence>
<dbReference type="InterPro" id="IPR017972">
    <property type="entry name" value="Cyt_P450_CS"/>
</dbReference>
<comment type="caution">
    <text evidence="5">The sequence shown here is derived from an EMBL/GenBank/DDBJ whole genome shotgun (WGS) entry which is preliminary data.</text>
</comment>
<dbReference type="GO" id="GO:0016132">
    <property type="term" value="P:brassinosteroid biosynthetic process"/>
    <property type="evidence" value="ECO:0007669"/>
    <property type="project" value="TreeGrafter"/>
</dbReference>
<evidence type="ECO:0000256" key="3">
    <source>
        <dbReference type="PIRSR" id="PIRSR602401-1"/>
    </source>
</evidence>
<evidence type="ECO:0000313" key="6">
    <source>
        <dbReference type="Proteomes" id="UP000734854"/>
    </source>
</evidence>
<keyword evidence="4" id="KW-0503">Monooxygenase</keyword>
<dbReference type="GO" id="GO:0016125">
    <property type="term" value="P:sterol metabolic process"/>
    <property type="evidence" value="ECO:0007669"/>
    <property type="project" value="TreeGrafter"/>
</dbReference>
<evidence type="ECO:0000256" key="4">
    <source>
        <dbReference type="RuleBase" id="RU000461"/>
    </source>
</evidence>
<evidence type="ECO:0000256" key="2">
    <source>
        <dbReference type="ARBA" id="ARBA00023004"/>
    </source>
</evidence>
<dbReference type="PRINTS" id="PR00385">
    <property type="entry name" value="P450"/>
</dbReference>
<gene>
    <name evidence="5" type="ORF">ZIOFF_009817</name>
</gene>
<organism evidence="5 6">
    <name type="scientific">Zingiber officinale</name>
    <name type="common">Ginger</name>
    <name type="synonym">Amomum zingiber</name>
    <dbReference type="NCBI Taxonomy" id="94328"/>
    <lineage>
        <taxon>Eukaryota</taxon>
        <taxon>Viridiplantae</taxon>
        <taxon>Streptophyta</taxon>
        <taxon>Embryophyta</taxon>
        <taxon>Tracheophyta</taxon>
        <taxon>Spermatophyta</taxon>
        <taxon>Magnoliopsida</taxon>
        <taxon>Liliopsida</taxon>
        <taxon>Zingiberales</taxon>
        <taxon>Zingiberaceae</taxon>
        <taxon>Zingiber</taxon>
    </lineage>
</organism>
<keyword evidence="6" id="KW-1185">Reference proteome</keyword>
<dbReference type="Gene3D" id="1.10.630.10">
    <property type="entry name" value="Cytochrome P450"/>
    <property type="match status" value="1"/>
</dbReference>
<dbReference type="EMBL" id="JACMSC010000003">
    <property type="protein sequence ID" value="KAG6527691.1"/>
    <property type="molecule type" value="Genomic_DNA"/>
</dbReference>
<name>A0A8J5I3A8_ZINOF</name>
<dbReference type="InterPro" id="IPR036396">
    <property type="entry name" value="Cyt_P450_sf"/>
</dbReference>
<dbReference type="AlphaFoldDB" id="A0A8J5I3A8"/>
<dbReference type="GO" id="GO:0020037">
    <property type="term" value="F:heme binding"/>
    <property type="evidence" value="ECO:0007669"/>
    <property type="project" value="InterPro"/>
</dbReference>
<dbReference type="GO" id="GO:0005506">
    <property type="term" value="F:iron ion binding"/>
    <property type="evidence" value="ECO:0007669"/>
    <property type="project" value="InterPro"/>
</dbReference>
<dbReference type="InterPro" id="IPR001128">
    <property type="entry name" value="Cyt_P450"/>
</dbReference>
<comment type="similarity">
    <text evidence="4">Belongs to the cytochrome P450 family.</text>
</comment>
<proteinExistence type="inferred from homology"/>
<keyword evidence="3 4" id="KW-0349">Heme</keyword>
<comment type="cofactor">
    <cofactor evidence="3">
        <name>heme</name>
        <dbReference type="ChEBI" id="CHEBI:30413"/>
    </cofactor>
</comment>
<dbReference type="Proteomes" id="UP000734854">
    <property type="component" value="Unassembled WGS sequence"/>
</dbReference>
<dbReference type="GO" id="GO:0010268">
    <property type="term" value="P:brassinosteroid homeostasis"/>
    <property type="evidence" value="ECO:0007669"/>
    <property type="project" value="TreeGrafter"/>
</dbReference>
<dbReference type="SUPFAM" id="SSF48264">
    <property type="entry name" value="Cytochrome P450"/>
    <property type="match status" value="1"/>
</dbReference>
<dbReference type="PROSITE" id="PS00086">
    <property type="entry name" value="CYTOCHROME_P450"/>
    <property type="match status" value="1"/>
</dbReference>
<accession>A0A8J5I3A8</accession>
<keyword evidence="4" id="KW-0560">Oxidoreductase</keyword>
<feature type="binding site" description="axial binding residue" evidence="3">
    <location>
        <position position="424"/>
    </location>
    <ligand>
        <name>heme</name>
        <dbReference type="ChEBI" id="CHEBI:30413"/>
    </ligand>
    <ligandPart>
        <name>Fe</name>
        <dbReference type="ChEBI" id="CHEBI:18248"/>
    </ligandPart>
</feature>
<dbReference type="PANTHER" id="PTHR24286:SF169">
    <property type="entry name" value="CYTOCHROME P450 85A1"/>
    <property type="match status" value="1"/>
</dbReference>
<dbReference type="GO" id="GO:0004497">
    <property type="term" value="F:monooxygenase activity"/>
    <property type="evidence" value="ECO:0007669"/>
    <property type="project" value="UniProtKB-KW"/>
</dbReference>